<keyword evidence="3" id="KW-1185">Reference proteome</keyword>
<name>A0A1B4V7U4_9GAMM</name>
<evidence type="ECO:0000259" key="1">
    <source>
        <dbReference type="Pfam" id="PF01464"/>
    </source>
</evidence>
<accession>A0A1B4V7U4</accession>
<dbReference type="EMBL" id="AP014936">
    <property type="protein sequence ID" value="BAU49596.1"/>
    <property type="molecule type" value="Genomic_DNA"/>
</dbReference>
<dbReference type="Pfam" id="PF01464">
    <property type="entry name" value="SLT"/>
    <property type="match status" value="1"/>
</dbReference>
<reference evidence="2 3" key="1">
    <citation type="submission" date="2015-08" db="EMBL/GenBank/DDBJ databases">
        <title>Complete genome sequence of Sulfurifustis variabilis.</title>
        <authorList>
            <person name="Miura A."/>
            <person name="Kojima H."/>
            <person name="Fukui M."/>
        </authorList>
    </citation>
    <scope>NUCLEOTIDE SEQUENCE [LARGE SCALE GENOMIC DNA]</scope>
    <source>
        <strain evidence="3">skN76</strain>
    </source>
</reference>
<dbReference type="Gene3D" id="1.10.530.10">
    <property type="match status" value="1"/>
</dbReference>
<dbReference type="InterPro" id="IPR023346">
    <property type="entry name" value="Lysozyme-like_dom_sf"/>
</dbReference>
<sequence length="179" mass="20510">MLAAALYSTPAPAIDLRGSLWERAARTYQLDPYLLYAVAIAESLVARGDSRISPWPWTIRTPKGSIYARTREEVEARLRLELARWGERANFDVGLMQISTSWHAWRVRSPVDLLEPEVNLRIAAEVLSDALLSSPNDPVLGIGRYHSWHPNRARWYGERVFEIYRRLIAEVTEARTVKP</sequence>
<dbReference type="Proteomes" id="UP000218899">
    <property type="component" value="Chromosome"/>
</dbReference>
<dbReference type="AlphaFoldDB" id="A0A1B4V7U4"/>
<evidence type="ECO:0000313" key="2">
    <source>
        <dbReference type="EMBL" id="BAU49596.1"/>
    </source>
</evidence>
<organism evidence="2 3">
    <name type="scientific">Sulfurifustis variabilis</name>
    <dbReference type="NCBI Taxonomy" id="1675686"/>
    <lineage>
        <taxon>Bacteria</taxon>
        <taxon>Pseudomonadati</taxon>
        <taxon>Pseudomonadota</taxon>
        <taxon>Gammaproteobacteria</taxon>
        <taxon>Acidiferrobacterales</taxon>
        <taxon>Acidiferrobacteraceae</taxon>
        <taxon>Sulfurifustis</taxon>
    </lineage>
</organism>
<protein>
    <submittedName>
        <fullName evidence="2">Transglycosylase</fullName>
    </submittedName>
</protein>
<dbReference type="KEGG" id="sva:SVA_3048"/>
<feature type="domain" description="Transglycosylase SLT" evidence="1">
    <location>
        <begin position="20"/>
        <end position="155"/>
    </location>
</feature>
<dbReference type="InterPro" id="IPR008258">
    <property type="entry name" value="Transglycosylase_SLT_dom_1"/>
</dbReference>
<gene>
    <name evidence="2" type="ORF">SVA_3048</name>
</gene>
<dbReference type="RefSeq" id="WP_231971797.1">
    <property type="nucleotide sequence ID" value="NZ_AP014936.1"/>
</dbReference>
<proteinExistence type="predicted"/>
<evidence type="ECO:0000313" key="3">
    <source>
        <dbReference type="Proteomes" id="UP000218899"/>
    </source>
</evidence>
<dbReference type="SUPFAM" id="SSF53955">
    <property type="entry name" value="Lysozyme-like"/>
    <property type="match status" value="1"/>
</dbReference>